<evidence type="ECO:0000313" key="2">
    <source>
        <dbReference type="EMBL" id="QEC68509.1"/>
    </source>
</evidence>
<accession>A0A5B8VB66</accession>
<protein>
    <submittedName>
        <fullName evidence="2">Uncharacterized protein</fullName>
    </submittedName>
</protein>
<feature type="chain" id="PRO_5022832012" evidence="1">
    <location>
        <begin position="24"/>
        <end position="128"/>
    </location>
</feature>
<evidence type="ECO:0000256" key="1">
    <source>
        <dbReference type="SAM" id="SignalP"/>
    </source>
</evidence>
<dbReference type="AlphaFoldDB" id="A0A5B8VB66"/>
<dbReference type="OrthoDB" id="668160at2"/>
<keyword evidence="3" id="KW-1185">Reference proteome</keyword>
<name>A0A5B8VB66_9BACT</name>
<organism evidence="2 3">
    <name type="scientific">Panacibacter ginsenosidivorans</name>
    <dbReference type="NCBI Taxonomy" id="1813871"/>
    <lineage>
        <taxon>Bacteria</taxon>
        <taxon>Pseudomonadati</taxon>
        <taxon>Bacteroidota</taxon>
        <taxon>Chitinophagia</taxon>
        <taxon>Chitinophagales</taxon>
        <taxon>Chitinophagaceae</taxon>
        <taxon>Panacibacter</taxon>
    </lineage>
</organism>
<evidence type="ECO:0000313" key="3">
    <source>
        <dbReference type="Proteomes" id="UP000321533"/>
    </source>
</evidence>
<sequence length="128" mass="14366">MEKQILAIALIIIVLLSASATYANDKNTADKSYTVHSLIDGYKVVSAYDKKGKIIYSIQYYPVESLAKNIMDVVSRSFANYYFSGMEKISQPGQDEVFVVHIENANSMKTVLVHNNEAELMNDFSKTN</sequence>
<proteinExistence type="predicted"/>
<reference evidence="2 3" key="1">
    <citation type="journal article" date="2016" name="Int. J. Syst. Evol. Microbiol.">
        <title>Panacibacter ginsenosidivorans gen. nov., sp. nov., with ginsenoside converting activity isolated from soil of a ginseng field.</title>
        <authorList>
            <person name="Siddiqi M.Z."/>
            <person name="Muhammad Shafi S."/>
            <person name="Choi K.D."/>
            <person name="Im W.T."/>
        </authorList>
    </citation>
    <scope>NUCLEOTIDE SEQUENCE [LARGE SCALE GENOMIC DNA]</scope>
    <source>
        <strain evidence="2 3">Gsoil1550</strain>
    </source>
</reference>
<dbReference type="EMBL" id="CP042435">
    <property type="protein sequence ID" value="QEC68509.1"/>
    <property type="molecule type" value="Genomic_DNA"/>
</dbReference>
<gene>
    <name evidence="2" type="ORF">FRZ67_14790</name>
</gene>
<dbReference type="RefSeq" id="WP_147190585.1">
    <property type="nucleotide sequence ID" value="NZ_CP042435.1"/>
</dbReference>
<keyword evidence="1" id="KW-0732">Signal</keyword>
<feature type="signal peptide" evidence="1">
    <location>
        <begin position="1"/>
        <end position="23"/>
    </location>
</feature>
<dbReference type="Proteomes" id="UP000321533">
    <property type="component" value="Chromosome"/>
</dbReference>
<dbReference type="KEGG" id="pgin:FRZ67_14790"/>